<accession>A0A6V8PM44</accession>
<reference evidence="1 2" key="1">
    <citation type="journal article" date="2020" name="Front. Microbiol.">
        <title>Single-cell genomics of novel Actinobacteria with the Wood-Ljungdahl pathway discovered in a serpentinizing system.</title>
        <authorList>
            <person name="Merino N."/>
            <person name="Kawai M."/>
            <person name="Boyd E.S."/>
            <person name="Colman D.R."/>
            <person name="McGlynn S.E."/>
            <person name="Nealson K.H."/>
            <person name="Kurokawa K."/>
            <person name="Hongoh Y."/>
        </authorList>
    </citation>
    <scope>NUCLEOTIDE SEQUENCE [LARGE SCALE GENOMIC DNA]</scope>
    <source>
        <strain evidence="1 2">S42</strain>
    </source>
</reference>
<evidence type="ECO:0000313" key="2">
    <source>
        <dbReference type="Proteomes" id="UP000568877"/>
    </source>
</evidence>
<protein>
    <submittedName>
        <fullName evidence="1">Uncharacterized protein</fullName>
    </submittedName>
</protein>
<dbReference type="AlphaFoldDB" id="A0A6V8PM44"/>
<comment type="caution">
    <text evidence="1">The sequence shown here is derived from an EMBL/GenBank/DDBJ whole genome shotgun (WGS) entry which is preliminary data.</text>
</comment>
<feature type="non-terminal residue" evidence="1">
    <location>
        <position position="187"/>
    </location>
</feature>
<dbReference type="EMBL" id="BLSA01000030">
    <property type="protein sequence ID" value="GFP32076.1"/>
    <property type="molecule type" value="Genomic_DNA"/>
</dbReference>
<dbReference type="Proteomes" id="UP000568877">
    <property type="component" value="Unassembled WGS sequence"/>
</dbReference>
<gene>
    <name evidence="1" type="ORF">HKBW3S42_00381</name>
</gene>
<organism evidence="1 2">
    <name type="scientific">Candidatus Hakubella thermalkaliphila</name>
    <dbReference type="NCBI Taxonomy" id="2754717"/>
    <lineage>
        <taxon>Bacteria</taxon>
        <taxon>Bacillati</taxon>
        <taxon>Actinomycetota</taxon>
        <taxon>Actinomycetota incertae sedis</taxon>
        <taxon>Candidatus Hakubellales</taxon>
        <taxon>Candidatus Hakubellaceae</taxon>
        <taxon>Candidatus Hakubella</taxon>
    </lineage>
</organism>
<sequence>MNKERRNNLRRIVGECRRLLENEIATRLLYYGIKSDGRRMNLSQLSHLTPEDHKTRKLLEAAIEKEKVAGLTDKEATVRYIREVSFTYLNRFAALRAMEVRGLIKETIIRRSKFGGRSLRERDIAESNPSLPPDQVLRKSLIEACDEVGKEIKILFDTKNEFSLVFSEDRTCKELIRLLTEEITEGD</sequence>
<evidence type="ECO:0000313" key="1">
    <source>
        <dbReference type="EMBL" id="GFP32076.1"/>
    </source>
</evidence>
<proteinExistence type="predicted"/>
<name>A0A6V8PM44_9ACTN</name>